<dbReference type="Pfam" id="PF05534">
    <property type="entry name" value="HicB"/>
    <property type="match status" value="1"/>
</dbReference>
<protein>
    <submittedName>
        <fullName evidence="1">Uncharacterized protein</fullName>
    </submittedName>
</protein>
<dbReference type="Gene3D" id="3.30.160.250">
    <property type="match status" value="1"/>
</dbReference>
<dbReference type="InterPro" id="IPR035069">
    <property type="entry name" value="TTHA1013/TTHA0281-like"/>
</dbReference>
<proteinExistence type="predicted"/>
<dbReference type="OrthoDB" id="5419659at2"/>
<organism evidence="1 2">
    <name type="scientific">Fictibacillus aquaticus</name>
    <dbReference type="NCBI Taxonomy" id="2021314"/>
    <lineage>
        <taxon>Bacteria</taxon>
        <taxon>Bacillati</taxon>
        <taxon>Bacillota</taxon>
        <taxon>Bacilli</taxon>
        <taxon>Bacillales</taxon>
        <taxon>Fictibacillaceae</taxon>
        <taxon>Fictibacillus</taxon>
    </lineage>
</organism>
<evidence type="ECO:0000313" key="1">
    <source>
        <dbReference type="EMBL" id="OYD57861.1"/>
    </source>
</evidence>
<dbReference type="InterPro" id="IPR008651">
    <property type="entry name" value="Uncharacterised_HicB"/>
</dbReference>
<dbReference type="AlphaFoldDB" id="A0A235F922"/>
<name>A0A235F922_9BACL</name>
<accession>A0A235F922</accession>
<dbReference type="GO" id="GO:0006355">
    <property type="term" value="P:regulation of DNA-templated transcription"/>
    <property type="evidence" value="ECO:0007669"/>
    <property type="project" value="InterPro"/>
</dbReference>
<dbReference type="Gene3D" id="1.10.1220.10">
    <property type="entry name" value="Met repressor-like"/>
    <property type="match status" value="1"/>
</dbReference>
<dbReference type="EMBL" id="NOII01000002">
    <property type="protein sequence ID" value="OYD57861.1"/>
    <property type="molecule type" value="Genomic_DNA"/>
</dbReference>
<gene>
    <name evidence="1" type="ORF">CGZ90_08135</name>
</gene>
<dbReference type="Proteomes" id="UP000215059">
    <property type="component" value="Unassembled WGS sequence"/>
</dbReference>
<sequence>MTLAKELSYYQELEYKIEINPLSEEDGGGWLASHPDLNGCIADGESPEEAINNLKDAKTIWLMTAIKRGIEIPVPKHTVEEYSGKFTLRLPKSLHRELAETSREEGISLNQYLLSVISQRFSQKNLLNEVQKMISNNVNNSIHVIVDSSHHKGMDIPVRIDSYDDWEPFIQQSYKKNQPHFGRQ</sequence>
<dbReference type="InterPro" id="IPR010985">
    <property type="entry name" value="Ribbon_hlx_hlx"/>
</dbReference>
<reference evidence="1 2" key="1">
    <citation type="submission" date="2017-07" db="EMBL/GenBank/DDBJ databases">
        <title>Fictibacillus sp. nov. GDSW-R2A3 Genome sequencing and assembly.</title>
        <authorList>
            <person name="Mayilraj S."/>
        </authorList>
    </citation>
    <scope>NUCLEOTIDE SEQUENCE [LARGE SCALE GENOMIC DNA]</scope>
    <source>
        <strain evidence="1 2">GDSW-R2A3</strain>
    </source>
</reference>
<dbReference type="InterPro" id="IPR013321">
    <property type="entry name" value="Arc_rbn_hlx_hlx"/>
</dbReference>
<comment type="caution">
    <text evidence="1">The sequence shown here is derived from an EMBL/GenBank/DDBJ whole genome shotgun (WGS) entry which is preliminary data.</text>
</comment>
<dbReference type="SUPFAM" id="SSF143100">
    <property type="entry name" value="TTHA1013/TTHA0281-like"/>
    <property type="match status" value="1"/>
</dbReference>
<evidence type="ECO:0000313" key="2">
    <source>
        <dbReference type="Proteomes" id="UP000215059"/>
    </source>
</evidence>
<keyword evidence="2" id="KW-1185">Reference proteome</keyword>
<dbReference type="SUPFAM" id="SSF47598">
    <property type="entry name" value="Ribbon-helix-helix"/>
    <property type="match status" value="1"/>
</dbReference>